<gene>
    <name evidence="5" type="ORF">PYX00_010176</name>
</gene>
<dbReference type="AlphaFoldDB" id="A0AAW2HE14"/>
<proteinExistence type="inferred from homology"/>
<dbReference type="EMBL" id="JARGDH010000005">
    <property type="protein sequence ID" value="KAL0268109.1"/>
    <property type="molecule type" value="Genomic_DNA"/>
</dbReference>
<dbReference type="SUPFAM" id="SSF55961">
    <property type="entry name" value="Bet v1-like"/>
    <property type="match status" value="1"/>
</dbReference>
<dbReference type="Gene3D" id="3.30.530.20">
    <property type="match status" value="1"/>
</dbReference>
<accession>A0AAW2HE14</accession>
<comment type="caution">
    <text evidence="5">The sequence shown here is derived from an EMBL/GenBank/DDBJ whole genome shotgun (WGS) entry which is preliminary data.</text>
</comment>
<evidence type="ECO:0000256" key="1">
    <source>
        <dbReference type="ARBA" id="ARBA00006885"/>
    </source>
</evidence>
<evidence type="ECO:0000256" key="3">
    <source>
        <dbReference type="ARBA" id="ARBA00024947"/>
    </source>
</evidence>
<name>A0AAW2HE14_9NEOP</name>
<evidence type="ECO:0000313" key="5">
    <source>
        <dbReference type="EMBL" id="KAL0268109.1"/>
    </source>
</evidence>
<protein>
    <recommendedName>
        <fullName evidence="4">Coenzyme Q-binding protein COQ10 START domain-containing protein</fullName>
    </recommendedName>
</protein>
<evidence type="ECO:0000259" key="4">
    <source>
        <dbReference type="Pfam" id="PF03364"/>
    </source>
</evidence>
<dbReference type="InterPro" id="IPR023393">
    <property type="entry name" value="START-like_dom_sf"/>
</dbReference>
<dbReference type="InterPro" id="IPR005031">
    <property type="entry name" value="COQ10_START"/>
</dbReference>
<dbReference type="GO" id="GO:0045333">
    <property type="term" value="P:cellular respiration"/>
    <property type="evidence" value="ECO:0007669"/>
    <property type="project" value="InterPro"/>
</dbReference>
<comment type="subunit">
    <text evidence="2">Interacts with coenzyme Q.</text>
</comment>
<dbReference type="InterPro" id="IPR044996">
    <property type="entry name" value="COQ10-like"/>
</dbReference>
<dbReference type="PANTHER" id="PTHR12901:SF10">
    <property type="entry name" value="COENZYME Q-BINDING PROTEIN COQ10, MITOCHONDRIAL"/>
    <property type="match status" value="1"/>
</dbReference>
<dbReference type="Pfam" id="PF03364">
    <property type="entry name" value="Polyketide_cyc"/>
    <property type="match status" value="1"/>
</dbReference>
<reference evidence="5" key="1">
    <citation type="journal article" date="2024" name="Gigascience">
        <title>Chromosome-level genome of the poultry shaft louse Menopon gallinae provides insight into the host-switching and adaptive evolution of parasitic lice.</title>
        <authorList>
            <person name="Xu Y."/>
            <person name="Ma L."/>
            <person name="Liu S."/>
            <person name="Liang Y."/>
            <person name="Liu Q."/>
            <person name="He Z."/>
            <person name="Tian L."/>
            <person name="Duan Y."/>
            <person name="Cai W."/>
            <person name="Li H."/>
            <person name="Song F."/>
        </authorList>
    </citation>
    <scope>NUCLEOTIDE SEQUENCE</scope>
    <source>
        <strain evidence="5">Cailab_2023a</strain>
    </source>
</reference>
<sequence>MLVQNILRFKALPHAAGTHPGFCVMQKSFSLCGLSTTETQVVENRDSCARSRGVRKYQLSELSPSRSIFQFPRSNGGTRKEYAGRKLVGYSSVQMFDVVADVENYHKFVPFCKKSDILTRNTNNLTANLVVGFPPVVENYTSHVTLVRPHLVKAVCTDGKLFHHLLTTWKFTSGLKNNHQTCIIDFYVSFDFNSPLYSHLANIFFNELVRQMESAFYEEAKLRYGKPSIKTIQLRI</sequence>
<dbReference type="GO" id="GO:0048039">
    <property type="term" value="F:ubiquinone binding"/>
    <property type="evidence" value="ECO:0007669"/>
    <property type="project" value="InterPro"/>
</dbReference>
<comment type="similarity">
    <text evidence="1">Belongs to the COQ10 family.</text>
</comment>
<organism evidence="5">
    <name type="scientific">Menopon gallinae</name>
    <name type="common">poultry shaft louse</name>
    <dbReference type="NCBI Taxonomy" id="328185"/>
    <lineage>
        <taxon>Eukaryota</taxon>
        <taxon>Metazoa</taxon>
        <taxon>Ecdysozoa</taxon>
        <taxon>Arthropoda</taxon>
        <taxon>Hexapoda</taxon>
        <taxon>Insecta</taxon>
        <taxon>Pterygota</taxon>
        <taxon>Neoptera</taxon>
        <taxon>Paraneoptera</taxon>
        <taxon>Psocodea</taxon>
        <taxon>Troctomorpha</taxon>
        <taxon>Phthiraptera</taxon>
        <taxon>Amblycera</taxon>
        <taxon>Menoponidae</taxon>
        <taxon>Menopon</taxon>
    </lineage>
</organism>
<evidence type="ECO:0000256" key="2">
    <source>
        <dbReference type="ARBA" id="ARBA00011814"/>
    </source>
</evidence>
<dbReference type="PANTHER" id="PTHR12901">
    <property type="entry name" value="SPERM PROTEIN HOMOLOG"/>
    <property type="match status" value="1"/>
</dbReference>
<comment type="function">
    <text evidence="3">Required for the function of coenzyme Q in the respiratory chain. May serve as a chaperone or may be involved in the transport of Q6 from its site of synthesis to the catalytic sites of the respiratory complexes.</text>
</comment>
<dbReference type="GO" id="GO:0005739">
    <property type="term" value="C:mitochondrion"/>
    <property type="evidence" value="ECO:0007669"/>
    <property type="project" value="TreeGrafter"/>
</dbReference>
<feature type="domain" description="Coenzyme Q-binding protein COQ10 START" evidence="4">
    <location>
        <begin position="88"/>
        <end position="216"/>
    </location>
</feature>
<dbReference type="CDD" id="cd07813">
    <property type="entry name" value="COQ10p_like"/>
    <property type="match status" value="1"/>
</dbReference>